<evidence type="ECO:0000259" key="16">
    <source>
        <dbReference type="PROSITE" id="PS50851"/>
    </source>
</evidence>
<dbReference type="Pfam" id="PF02895">
    <property type="entry name" value="H-kinase_dim"/>
    <property type="match status" value="1"/>
</dbReference>
<dbReference type="Gene3D" id="1.20.120.160">
    <property type="entry name" value="HPT domain"/>
    <property type="match status" value="1"/>
</dbReference>
<dbReference type="Proteomes" id="UP000184612">
    <property type="component" value="Unassembled WGS sequence"/>
</dbReference>
<dbReference type="GO" id="GO:0006935">
    <property type="term" value="P:chemotaxis"/>
    <property type="evidence" value="ECO:0007669"/>
    <property type="project" value="UniProtKB-KW"/>
</dbReference>
<dbReference type="GO" id="GO:0000155">
    <property type="term" value="F:phosphorelay sensor kinase activity"/>
    <property type="evidence" value="ECO:0007669"/>
    <property type="project" value="InterPro"/>
</dbReference>
<dbReference type="SUPFAM" id="SSF47384">
    <property type="entry name" value="Homodimeric domain of signal transducing histidine kinase"/>
    <property type="match status" value="1"/>
</dbReference>
<dbReference type="InterPro" id="IPR051315">
    <property type="entry name" value="Bact_Chemotaxis_CheA"/>
</dbReference>
<dbReference type="SUPFAM" id="SSF55874">
    <property type="entry name" value="ATPase domain of HSP90 chaperone/DNA topoisomerase II/histidine kinase"/>
    <property type="match status" value="1"/>
</dbReference>
<dbReference type="PROSITE" id="PS50894">
    <property type="entry name" value="HPT"/>
    <property type="match status" value="1"/>
</dbReference>
<evidence type="ECO:0000256" key="7">
    <source>
        <dbReference type="ARBA" id="ARBA00022553"/>
    </source>
</evidence>
<sequence length="678" mass="76141">MQDKITNEPMLDVYIFETSQLLEQLEQTVLKCEKGTGFAVSDINEIFRIMHTIKGSSAMMMFQNISVLAHTAEDLFYFLREEKPEEVDCSFICDAVFQSIDFIKVELEKIKNGDKADGDSKEIAGSIKNILSELKANCGSVNMPIDEKRREEKPKKYYISQDRVNISQYKYAYKAVIFFEDDCELENIRAFTVIHELSGTAGEICHEPENLEDTSECIEKIQKDGFLIFFQSNESYEQIKELLENTIFLKKLELTNLGEKGHENSKDTVKAAEGISKRINDVPKEGHSSANQGIISVNVSKLDKLMDLVGEMVIAEAMVTQNPDLKGLELGNFHKAARQLKKITDELQDTVMSVRMVPLGPVFLKMQRIVRDMSKQLKKEITLQIIGEDTEVDKNIIEHISDPLMHLVRNAADHGIEPPEERLMQNKDRTGVITLEAKNAGGDVRIIVRDDGKGLKREDILKKAQSLNLLPKNPEEMEDKEVFNLLFLPGFSTKDDVSEYSGRGVGMDVVMQNIRAIGGTVTVDSKPGKGMSTTLSIPLTLAIIDGMNLRVGDSYYTIPMVSIIESLRPRERDIIIDPEGREILMIRGQSYPVLRLHRLYDVKTKITCFTEGIIVVVRQEGKLFCIFADELIGQQQVVVKSLPAYIRKMKQIKGLAGCTLLGDGSISLILDAAGLADC</sequence>
<feature type="domain" description="HPt" evidence="17">
    <location>
        <begin position="3"/>
        <end position="110"/>
    </location>
</feature>
<dbReference type="Pfam" id="PF07194">
    <property type="entry name" value="P2"/>
    <property type="match status" value="1"/>
</dbReference>
<dbReference type="InterPro" id="IPR004105">
    <property type="entry name" value="CheA-like_dim"/>
</dbReference>
<evidence type="ECO:0000256" key="4">
    <source>
        <dbReference type="ARBA" id="ARBA00021495"/>
    </source>
</evidence>
<evidence type="ECO:0000256" key="3">
    <source>
        <dbReference type="ARBA" id="ARBA00012438"/>
    </source>
</evidence>
<reference evidence="18 19" key="1">
    <citation type="submission" date="2016-12" db="EMBL/GenBank/DDBJ databases">
        <authorList>
            <person name="Song W.-J."/>
            <person name="Kurnit D.M."/>
        </authorList>
    </citation>
    <scope>NUCLEOTIDE SEQUENCE [LARGE SCALE GENOMIC DNA]</scope>
    <source>
        <strain evidence="18 19">DSM 12503</strain>
    </source>
</reference>
<keyword evidence="8" id="KW-0808">Transferase</keyword>
<gene>
    <name evidence="18" type="ORF">SAMN02745217_04032</name>
</gene>
<evidence type="ECO:0000256" key="8">
    <source>
        <dbReference type="ARBA" id="ARBA00022679"/>
    </source>
</evidence>
<dbReference type="SUPFAM" id="SSF47226">
    <property type="entry name" value="Histidine-containing phosphotransfer domain, HPT domain"/>
    <property type="match status" value="1"/>
</dbReference>
<dbReference type="Gene3D" id="1.10.287.560">
    <property type="entry name" value="Histidine kinase CheA-like, homodimeric domain"/>
    <property type="match status" value="1"/>
</dbReference>
<dbReference type="GO" id="GO:0005524">
    <property type="term" value="F:ATP binding"/>
    <property type="evidence" value="ECO:0007669"/>
    <property type="project" value="UniProtKB-KW"/>
</dbReference>
<dbReference type="InterPro" id="IPR003594">
    <property type="entry name" value="HATPase_dom"/>
</dbReference>
<evidence type="ECO:0000313" key="18">
    <source>
        <dbReference type="EMBL" id="SHO53272.1"/>
    </source>
</evidence>
<dbReference type="InterPro" id="IPR036061">
    <property type="entry name" value="CheW-like_dom_sf"/>
</dbReference>
<evidence type="ECO:0000256" key="5">
    <source>
        <dbReference type="ARBA" id="ARBA00022490"/>
    </source>
</evidence>
<evidence type="ECO:0000259" key="15">
    <source>
        <dbReference type="PROSITE" id="PS50109"/>
    </source>
</evidence>
<dbReference type="FunFam" id="3.30.565.10:FF:000016">
    <property type="entry name" value="Chemotaxis protein CheA, putative"/>
    <property type="match status" value="1"/>
</dbReference>
<evidence type="ECO:0000313" key="19">
    <source>
        <dbReference type="Proteomes" id="UP000184612"/>
    </source>
</evidence>
<keyword evidence="6" id="KW-0145">Chemotaxis</keyword>
<feature type="domain" description="Histidine kinase" evidence="15">
    <location>
        <begin position="337"/>
        <end position="541"/>
    </location>
</feature>
<dbReference type="SMART" id="SM00387">
    <property type="entry name" value="HATPase_c"/>
    <property type="match status" value="1"/>
</dbReference>
<feature type="domain" description="CheW-like" evidence="16">
    <location>
        <begin position="543"/>
        <end position="678"/>
    </location>
</feature>
<dbReference type="InterPro" id="IPR037052">
    <property type="entry name" value="CheA-like_P2_sf"/>
</dbReference>
<protein>
    <recommendedName>
        <fullName evidence="4">Chemotaxis protein CheA</fullName>
        <ecNumber evidence="3">2.7.13.3</ecNumber>
    </recommendedName>
</protein>
<dbReference type="STRING" id="1121345.SAMN02745217_04032"/>
<dbReference type="Gene3D" id="3.30.565.10">
    <property type="entry name" value="Histidine kinase-like ATPase, C-terminal domain"/>
    <property type="match status" value="1"/>
</dbReference>
<dbReference type="PROSITE" id="PS50851">
    <property type="entry name" value="CHEW"/>
    <property type="match status" value="1"/>
</dbReference>
<dbReference type="RefSeq" id="WP_242952430.1">
    <property type="nucleotide sequence ID" value="NZ_FRFD01000013.1"/>
</dbReference>
<evidence type="ECO:0000256" key="14">
    <source>
        <dbReference type="PROSITE-ProRule" id="PRU00110"/>
    </source>
</evidence>
<dbReference type="CDD" id="cd00731">
    <property type="entry name" value="CheA_reg"/>
    <property type="match status" value="1"/>
</dbReference>
<dbReference type="GO" id="GO:0005737">
    <property type="term" value="C:cytoplasm"/>
    <property type="evidence" value="ECO:0007669"/>
    <property type="project" value="UniProtKB-SubCell"/>
</dbReference>
<dbReference type="PANTHER" id="PTHR43395:SF10">
    <property type="entry name" value="CHEMOTAXIS PROTEIN CHEA"/>
    <property type="match status" value="1"/>
</dbReference>
<keyword evidence="9" id="KW-0547">Nucleotide-binding</keyword>
<evidence type="ECO:0000256" key="1">
    <source>
        <dbReference type="ARBA" id="ARBA00000085"/>
    </source>
</evidence>
<dbReference type="InterPro" id="IPR010808">
    <property type="entry name" value="CheA_P2-bd"/>
</dbReference>
<keyword evidence="19" id="KW-1185">Reference proteome</keyword>
<dbReference type="InterPro" id="IPR002545">
    <property type="entry name" value="CheW-lke_dom"/>
</dbReference>
<evidence type="ECO:0000256" key="11">
    <source>
        <dbReference type="ARBA" id="ARBA00022840"/>
    </source>
</evidence>
<keyword evidence="10 18" id="KW-0418">Kinase</keyword>
<evidence type="ECO:0000259" key="17">
    <source>
        <dbReference type="PROSITE" id="PS50894"/>
    </source>
</evidence>
<dbReference type="InterPro" id="IPR036097">
    <property type="entry name" value="HisK_dim/P_sf"/>
</dbReference>
<dbReference type="EMBL" id="FRFD01000013">
    <property type="protein sequence ID" value="SHO53272.1"/>
    <property type="molecule type" value="Genomic_DNA"/>
</dbReference>
<dbReference type="Pfam" id="PF01627">
    <property type="entry name" value="Hpt"/>
    <property type="match status" value="1"/>
</dbReference>
<evidence type="ECO:0000256" key="2">
    <source>
        <dbReference type="ARBA" id="ARBA00004496"/>
    </source>
</evidence>
<comment type="subcellular location">
    <subcellularLocation>
        <location evidence="2">Cytoplasm</location>
    </subcellularLocation>
</comment>
<dbReference type="InterPro" id="IPR036641">
    <property type="entry name" value="HPT_dom_sf"/>
</dbReference>
<comment type="function">
    <text evidence="13">Involved in the transmission of sensory signals from the chemoreceptors to the flagellar motors. CheA is autophosphorylated; it can transfer its phosphate group to either CheB or CheY.</text>
</comment>
<evidence type="ECO:0000256" key="13">
    <source>
        <dbReference type="ARBA" id="ARBA00035100"/>
    </source>
</evidence>
<dbReference type="InterPro" id="IPR004358">
    <property type="entry name" value="Sig_transdc_His_kin-like_C"/>
</dbReference>
<evidence type="ECO:0000256" key="9">
    <source>
        <dbReference type="ARBA" id="ARBA00022741"/>
    </source>
</evidence>
<dbReference type="SMART" id="SM01231">
    <property type="entry name" value="H-kinase_dim"/>
    <property type="match status" value="1"/>
</dbReference>
<dbReference type="SMART" id="SM00073">
    <property type="entry name" value="HPT"/>
    <property type="match status" value="1"/>
</dbReference>
<dbReference type="Pfam" id="PF02518">
    <property type="entry name" value="HATPase_c"/>
    <property type="match status" value="1"/>
</dbReference>
<dbReference type="CDD" id="cd00088">
    <property type="entry name" value="HPT"/>
    <property type="match status" value="1"/>
</dbReference>
<dbReference type="InterPro" id="IPR035891">
    <property type="entry name" value="CheY-binding_CheA"/>
</dbReference>
<keyword evidence="5" id="KW-0963">Cytoplasm</keyword>
<keyword evidence="11" id="KW-0067">ATP-binding</keyword>
<dbReference type="InterPro" id="IPR005467">
    <property type="entry name" value="His_kinase_dom"/>
</dbReference>
<dbReference type="EC" id="2.7.13.3" evidence="3"/>
<evidence type="ECO:0000256" key="6">
    <source>
        <dbReference type="ARBA" id="ARBA00022500"/>
    </source>
</evidence>
<dbReference type="SUPFAM" id="SSF50341">
    <property type="entry name" value="CheW-like"/>
    <property type="match status" value="1"/>
</dbReference>
<evidence type="ECO:0000256" key="12">
    <source>
        <dbReference type="ARBA" id="ARBA00023012"/>
    </source>
</evidence>
<dbReference type="Pfam" id="PF01584">
    <property type="entry name" value="CheW"/>
    <property type="match status" value="1"/>
</dbReference>
<keyword evidence="7 14" id="KW-0597">Phosphoprotein</keyword>
<organism evidence="18 19">
    <name type="scientific">Anaerocolumna xylanovorans DSM 12503</name>
    <dbReference type="NCBI Taxonomy" id="1121345"/>
    <lineage>
        <taxon>Bacteria</taxon>
        <taxon>Bacillati</taxon>
        <taxon>Bacillota</taxon>
        <taxon>Clostridia</taxon>
        <taxon>Lachnospirales</taxon>
        <taxon>Lachnospiraceae</taxon>
        <taxon>Anaerocolumna</taxon>
    </lineage>
</organism>
<dbReference type="PRINTS" id="PR00344">
    <property type="entry name" value="BCTRLSENSOR"/>
</dbReference>
<dbReference type="Gene3D" id="2.30.30.40">
    <property type="entry name" value="SH3 Domains"/>
    <property type="match status" value="1"/>
</dbReference>
<dbReference type="SMART" id="SM00260">
    <property type="entry name" value="CheW"/>
    <property type="match status" value="1"/>
</dbReference>
<dbReference type="SUPFAM" id="SSF55052">
    <property type="entry name" value="CheY-binding domain of CheA"/>
    <property type="match status" value="1"/>
</dbReference>
<dbReference type="InterPro" id="IPR036890">
    <property type="entry name" value="HATPase_C_sf"/>
</dbReference>
<dbReference type="PANTHER" id="PTHR43395">
    <property type="entry name" value="SENSOR HISTIDINE KINASE CHEA"/>
    <property type="match status" value="1"/>
</dbReference>
<evidence type="ECO:0000256" key="10">
    <source>
        <dbReference type="ARBA" id="ARBA00022777"/>
    </source>
</evidence>
<dbReference type="InterPro" id="IPR008207">
    <property type="entry name" value="Sig_transdc_His_kin_Hpt_dom"/>
</dbReference>
<accession>A0A1M7YL02</accession>
<dbReference type="InterPro" id="IPR037006">
    <property type="entry name" value="CheA-like_homodim_sf"/>
</dbReference>
<name>A0A1M7YL02_9FIRM</name>
<comment type="catalytic activity">
    <reaction evidence="1">
        <text>ATP + protein L-histidine = ADP + protein N-phospho-L-histidine.</text>
        <dbReference type="EC" id="2.7.13.3"/>
    </reaction>
</comment>
<feature type="modified residue" description="Phosphohistidine" evidence="14">
    <location>
        <position position="51"/>
    </location>
</feature>
<keyword evidence="12" id="KW-0902">Two-component regulatory system</keyword>
<dbReference type="CDD" id="cd16916">
    <property type="entry name" value="HATPase_CheA-like"/>
    <property type="match status" value="1"/>
</dbReference>
<dbReference type="AlphaFoldDB" id="A0A1M7YL02"/>
<proteinExistence type="predicted"/>
<dbReference type="Gene3D" id="3.30.70.1110">
    <property type="entry name" value="Histidine kinase CheA-like, P2 response regulator-binding domain"/>
    <property type="match status" value="1"/>
</dbReference>
<dbReference type="PROSITE" id="PS50109">
    <property type="entry name" value="HIS_KIN"/>
    <property type="match status" value="1"/>
</dbReference>